<sequence>MDKNWTTWNTQAMQALDRGDIEQAERAFRQACGSGDPRADSNLGWFYFLMGGSVRDSEAEARYWIQKALQRSRHPRILQNIARLRFENGDFAGALAALQEAHRADQGPVLLYNLGVCHFGLGDKAAAAACFREADTANAADLLCAQRGAVHPRLAYAFCVQGEERAAALRRYAPERNDMELWDYVLLCVQCEAYAMAAPVLPELVSQWALTDQTLAMTALCLRHVPEEKERVLRCFSDELSEERDRLLHLLGDADECARLAASQPFFPPPATHGGYFTEECL</sequence>
<dbReference type="Proteomes" id="UP001491552">
    <property type="component" value="Unassembled WGS sequence"/>
</dbReference>
<dbReference type="RefSeq" id="WP_349134775.1">
    <property type="nucleotide sequence ID" value="NZ_JBBMFF010000116.1"/>
</dbReference>
<name>A0ABV1G3T9_9FIRM</name>
<evidence type="ECO:0000313" key="1">
    <source>
        <dbReference type="EMBL" id="MEQ2510072.1"/>
    </source>
</evidence>
<dbReference type="SMART" id="SM00028">
    <property type="entry name" value="TPR"/>
    <property type="match status" value="3"/>
</dbReference>
<dbReference type="Gene3D" id="1.25.40.10">
    <property type="entry name" value="Tetratricopeptide repeat domain"/>
    <property type="match status" value="1"/>
</dbReference>
<comment type="caution">
    <text evidence="1">The sequence shown here is derived from an EMBL/GenBank/DDBJ whole genome shotgun (WGS) entry which is preliminary data.</text>
</comment>
<organism evidence="1 2">
    <name type="scientific">Faecousia intestinalis</name>
    <dbReference type="NCBI Taxonomy" id="3133167"/>
    <lineage>
        <taxon>Bacteria</taxon>
        <taxon>Bacillati</taxon>
        <taxon>Bacillota</taxon>
        <taxon>Clostridia</taxon>
        <taxon>Eubacteriales</taxon>
        <taxon>Oscillospiraceae</taxon>
        <taxon>Faecousia</taxon>
    </lineage>
</organism>
<dbReference type="SUPFAM" id="SSF81901">
    <property type="entry name" value="HCP-like"/>
    <property type="match status" value="1"/>
</dbReference>
<accession>A0ABV1G3T9</accession>
<protein>
    <submittedName>
        <fullName evidence="1">Tetratricopeptide repeat protein</fullName>
    </submittedName>
</protein>
<reference evidence="1 2" key="1">
    <citation type="submission" date="2024-03" db="EMBL/GenBank/DDBJ databases">
        <title>Human intestinal bacterial collection.</title>
        <authorList>
            <person name="Pauvert C."/>
            <person name="Hitch T.C.A."/>
            <person name="Clavel T."/>
        </authorList>
    </citation>
    <scope>NUCLEOTIDE SEQUENCE [LARGE SCALE GENOMIC DNA]</scope>
    <source>
        <strain evidence="1 2">CLA-AA-H192</strain>
    </source>
</reference>
<gene>
    <name evidence="1" type="ORF">WMO66_02210</name>
</gene>
<keyword evidence="2" id="KW-1185">Reference proteome</keyword>
<dbReference type="InterPro" id="IPR011990">
    <property type="entry name" value="TPR-like_helical_dom_sf"/>
</dbReference>
<evidence type="ECO:0000313" key="2">
    <source>
        <dbReference type="Proteomes" id="UP001491552"/>
    </source>
</evidence>
<proteinExistence type="predicted"/>
<dbReference type="Pfam" id="PF13432">
    <property type="entry name" value="TPR_16"/>
    <property type="match status" value="2"/>
</dbReference>
<dbReference type="EMBL" id="JBBMFF010000116">
    <property type="protein sequence ID" value="MEQ2510072.1"/>
    <property type="molecule type" value="Genomic_DNA"/>
</dbReference>
<dbReference type="InterPro" id="IPR019734">
    <property type="entry name" value="TPR_rpt"/>
</dbReference>